<dbReference type="SUPFAM" id="SSF56219">
    <property type="entry name" value="DNase I-like"/>
    <property type="match status" value="1"/>
</dbReference>
<dbReference type="InterPro" id="IPR005135">
    <property type="entry name" value="Endo/exonuclease/phosphatase"/>
</dbReference>
<proteinExistence type="predicted"/>
<dbReference type="Gene3D" id="3.60.10.10">
    <property type="entry name" value="Endonuclease/exonuclease/phosphatase"/>
    <property type="match status" value="1"/>
</dbReference>
<dbReference type="Proteomes" id="UP001627154">
    <property type="component" value="Unassembled WGS sequence"/>
</dbReference>
<dbReference type="Pfam" id="PF14529">
    <property type="entry name" value="Exo_endo_phos_2"/>
    <property type="match status" value="1"/>
</dbReference>
<evidence type="ECO:0000313" key="3">
    <source>
        <dbReference type="Proteomes" id="UP001627154"/>
    </source>
</evidence>
<accession>A0ABD2WKB1</accession>
<protein>
    <recommendedName>
        <fullName evidence="1">Endonuclease/exonuclease/phosphatase domain-containing protein</fullName>
    </recommendedName>
</protein>
<dbReference type="InterPro" id="IPR036691">
    <property type="entry name" value="Endo/exonu/phosph_ase_sf"/>
</dbReference>
<comment type="caution">
    <text evidence="2">The sequence shown here is derived from an EMBL/GenBank/DDBJ whole genome shotgun (WGS) entry which is preliminary data.</text>
</comment>
<reference evidence="2 3" key="1">
    <citation type="journal article" date="2024" name="bioRxiv">
        <title>A reference genome for Trichogramma kaykai: A tiny desert-dwelling parasitoid wasp with competing sex-ratio distorters.</title>
        <authorList>
            <person name="Culotta J."/>
            <person name="Lindsey A.R."/>
        </authorList>
    </citation>
    <scope>NUCLEOTIDE SEQUENCE [LARGE SCALE GENOMIC DNA]</scope>
    <source>
        <strain evidence="2 3">KSX58</strain>
    </source>
</reference>
<organism evidence="2 3">
    <name type="scientific">Trichogramma kaykai</name>
    <dbReference type="NCBI Taxonomy" id="54128"/>
    <lineage>
        <taxon>Eukaryota</taxon>
        <taxon>Metazoa</taxon>
        <taxon>Ecdysozoa</taxon>
        <taxon>Arthropoda</taxon>
        <taxon>Hexapoda</taxon>
        <taxon>Insecta</taxon>
        <taxon>Pterygota</taxon>
        <taxon>Neoptera</taxon>
        <taxon>Endopterygota</taxon>
        <taxon>Hymenoptera</taxon>
        <taxon>Apocrita</taxon>
        <taxon>Proctotrupomorpha</taxon>
        <taxon>Chalcidoidea</taxon>
        <taxon>Trichogrammatidae</taxon>
        <taxon>Trichogramma</taxon>
    </lineage>
</organism>
<evidence type="ECO:0000313" key="2">
    <source>
        <dbReference type="EMBL" id="KAL3393532.1"/>
    </source>
</evidence>
<gene>
    <name evidence="2" type="ORF">TKK_011820</name>
</gene>
<dbReference type="InterPro" id="IPR052560">
    <property type="entry name" value="RdDP_mobile_element"/>
</dbReference>
<name>A0ABD2WKB1_9HYME</name>
<sequence length="415" mass="48353">MLQNEAHKFDIIILVETWLKESKSFKLKGFHIIRFDRQVGSGGGLAICIKDNLFYEKTKIKFNSNKLETGSVIIKVNPHNLDNFLITACYRTQNIDCSTNNISHNEWNSLTNAISNHGSKYYILGGDFNAHHPLWGSNKTCPNGKIIADNLDYDNLVILNDQSPTHYTLTYAGFHESCIDLTFCSPNLFPKINWHVLDENWKSDHYSIAIDINIKPLHLQRLEYRYNFKKLDWENFYTKLDQNKTFFNSIAYTNLDIPSRYDYFLDFLHESIIDSLPNTSPINKSSGITLKPTNSSSKPKCIWWNEKCDKVIRQRKAAFKSIRFKYNIDRFIAVKRMDALTTKTLHEEKRKSFQSFCSKITPTTKTNEFWKIVKKFNNSFKEIDYGTGNSKMEENMAEAITRLSAHKYTLTQFKS</sequence>
<dbReference type="EMBL" id="JBJJXI010000096">
    <property type="protein sequence ID" value="KAL3393532.1"/>
    <property type="molecule type" value="Genomic_DNA"/>
</dbReference>
<evidence type="ECO:0000259" key="1">
    <source>
        <dbReference type="Pfam" id="PF14529"/>
    </source>
</evidence>
<dbReference type="PANTHER" id="PTHR36688:SF2">
    <property type="entry name" value="ENDONUCLEASE_EXONUCLEASE_PHOSPHATASE DOMAIN-CONTAINING PROTEIN"/>
    <property type="match status" value="1"/>
</dbReference>
<feature type="domain" description="Endonuclease/exonuclease/phosphatase" evidence="1">
    <location>
        <begin position="86"/>
        <end position="208"/>
    </location>
</feature>
<dbReference type="PANTHER" id="PTHR36688">
    <property type="entry name" value="ENDO/EXONUCLEASE/PHOSPHATASE DOMAIN-CONTAINING PROTEIN"/>
    <property type="match status" value="1"/>
</dbReference>
<keyword evidence="3" id="KW-1185">Reference proteome</keyword>
<dbReference type="AlphaFoldDB" id="A0ABD2WKB1"/>